<organism evidence="1 2">
    <name type="scientific">Lederbergia galactosidilytica</name>
    <dbReference type="NCBI Taxonomy" id="217031"/>
    <lineage>
        <taxon>Bacteria</taxon>
        <taxon>Bacillati</taxon>
        <taxon>Bacillota</taxon>
        <taxon>Bacilli</taxon>
        <taxon>Bacillales</taxon>
        <taxon>Bacillaceae</taxon>
        <taxon>Lederbergia</taxon>
    </lineage>
</organism>
<reference evidence="1 2" key="1">
    <citation type="submission" date="2015-06" db="EMBL/GenBank/DDBJ databases">
        <title>Genome sequencing project of Bacillus galactosidilyticus PL133.</title>
        <authorList>
            <person name="Gaiero J."/>
            <person name="Nicol R."/>
            <person name="Habash M."/>
        </authorList>
    </citation>
    <scope>NUCLEOTIDE SEQUENCE [LARGE SCALE GENOMIC DNA]</scope>
    <source>
        <strain evidence="1 2">PL133</strain>
    </source>
</reference>
<gene>
    <name evidence="1" type="ORF">ACA29_04640</name>
</gene>
<evidence type="ECO:0000313" key="1">
    <source>
        <dbReference type="EMBL" id="KRG16259.1"/>
    </source>
</evidence>
<comment type="caution">
    <text evidence="1">The sequence shown here is derived from an EMBL/GenBank/DDBJ whole genome shotgun (WGS) entry which is preliminary data.</text>
</comment>
<dbReference type="EMBL" id="LGPB01000038">
    <property type="protein sequence ID" value="KRG16259.1"/>
    <property type="molecule type" value="Genomic_DNA"/>
</dbReference>
<name>A0A0Q9YJ06_9BACI</name>
<sequence>YGILRITLKLTNFQVELDLIEGKVIIMHVQKGIETKNFHVCMGENSRCVVSNIKKALLNPHHMKEKWFFEEASPCTYLIVFRT</sequence>
<proteinExistence type="predicted"/>
<protein>
    <submittedName>
        <fullName evidence="1">Uncharacterized protein</fullName>
    </submittedName>
</protein>
<feature type="non-terminal residue" evidence="1">
    <location>
        <position position="1"/>
    </location>
</feature>
<accession>A0A0Q9YJ06</accession>
<evidence type="ECO:0000313" key="2">
    <source>
        <dbReference type="Proteomes" id="UP000053881"/>
    </source>
</evidence>
<dbReference type="AlphaFoldDB" id="A0A0Q9YJ06"/>
<dbReference type="Proteomes" id="UP000053881">
    <property type="component" value="Unassembled WGS sequence"/>
</dbReference>